<dbReference type="SMART" id="SM00710">
    <property type="entry name" value="PbH1"/>
    <property type="match status" value="7"/>
</dbReference>
<dbReference type="PROSITE" id="PS51208">
    <property type="entry name" value="AUTOTRANSPORTER"/>
    <property type="match status" value="1"/>
</dbReference>
<name>A0ABP2QRM5_BARVI</name>
<sequence length="1393" mass="147479">MSKKFLLSCTTAAAVVLFGTHHNLQASEKLEAGKGAVKTATTGATYEKLQALDGGRIFGTNLEIIGNKDINKITMEFAVAAKDKGSYIQLSNTTIKGTGSDIFRGLEAKNDAAIKMTGGSITATAFAVSFFNSRPYGDKNILENVKISVIGSEPQYTAIDAYNSFLTLKNVTASASIALQARKNASVAVSGGSFNGQVGAESGSFITLTDNVKITSNQYGLWAKDPQSLIQMIGGKITGKETAVVATNNTRIMLTDVSIKAGGNGTGVRSADSTIELYGNTEITDTSIGLEVAGYNNSKINVYGSKDKPIKITGKKIGVNAANSGHIFAENVTIKANGSGIGAYSYRPQRNDNESPSDSPSSLIELSGNTEITDALIGLKAEGSGEIKVLGSKDPFINTPIKITGKEIGVNAAHAGHITVTDVLIKTDGNGIGVQATDQNSMIELDGNTEITDALIGLKAEGSGTIKVTGSEDKPIKITGQQTAMVAATWGHITATNVLLQTNGYGIGVQAVGSSILELSGNTEIKDALIGLWAQANSQIKVTGSTDTPIKVSGQQTAVLTGTSLNGSTTGGRITITDAVLKTDGNGTGVSANFQNSMINLQNTTIEDVLIGIEANDGGIIKLKQGVITAIGTGASFKNSKSNENTLENLVITSHNYETLTKVGINTSESKVALKNVTVKNAENGINADSHSEITVSGGTFDTEINSIQAQNGSTITLDDNVTVTSYGDGLYADGEQSKITMIEGTVKAREAAFVVKDGGQINGRKITAEAENNGIRFDKSQKDKTSQINLTNTILQVENAVGISTQGSTGKVNLKNAKILADTLLTNTMNETKPDRAFSLVTDHTTLQGRVNNDKNGRILFDLKNGTTWLLKTSINEKNNDGIPLHITQRSRSDISVLNLDDSEIVFQGPIEEHYHTLHIGTGKPDTTEVYNASGNAKIGFNMAWSDGVARDEQKTDRLLIHGDVSGTTTVYVKSDLGNKKNGENTADPSNTGGLSLIQVSGTAKEDSFKLVNGYTTLGGLPYKYTLTAYGPTSSQGKADIAQNLFDEKNKDFWDFRLHKAFLDSNTETGAGSGSGGDIPALVPQSASYIVMPNALFYAGFTDIAKQSALLADISTTQNYSFFFSAYGSTATLASARGHFQYGYGADIRYAATQAGASLVEIEGQNITTHLGLMGTYGQLSFTPKEMEDADKSTLNKWALTAYGSLEHNNGLYVNLLASYGMVNGDIATALVKNAAKLKDTKTLSASATVGKKFTTGMAGIEFEPQAQIVYQNLMFKPIEDANDMTIDMNNPSQWLIRVGGRLTKTLSTENNRLMSFYGKVNLIKTFGDDSTIQIGRSFDLDPMGAAIEGGVGINTQISHNFSLHGDVNYQQKLQKTGISGASFSGGIRYQF</sequence>
<dbReference type="InterPro" id="IPR006626">
    <property type="entry name" value="PbH1"/>
</dbReference>
<evidence type="ECO:0000313" key="2">
    <source>
        <dbReference type="EMBL" id="EJF97438.1"/>
    </source>
</evidence>
<dbReference type="InterPro" id="IPR036709">
    <property type="entry name" value="Autotransporte_beta_dom_sf"/>
</dbReference>
<feature type="domain" description="Autotransporter" evidence="1">
    <location>
        <begin position="1116"/>
        <end position="1393"/>
    </location>
</feature>
<dbReference type="NCBIfam" id="TIGR01414">
    <property type="entry name" value="autotrans_barl"/>
    <property type="match status" value="1"/>
</dbReference>
<dbReference type="Gene3D" id="2.160.20.20">
    <property type="match status" value="2"/>
</dbReference>
<organism evidence="2 3">
    <name type="scientific">Bartonella vinsonii subsp. arupensis Pm136co</name>
    <dbReference type="NCBI Taxonomy" id="1094561"/>
    <lineage>
        <taxon>Bacteria</taxon>
        <taxon>Pseudomonadati</taxon>
        <taxon>Pseudomonadota</taxon>
        <taxon>Alphaproteobacteria</taxon>
        <taxon>Hyphomicrobiales</taxon>
        <taxon>Bartonellaceae</taxon>
        <taxon>Bartonella</taxon>
    </lineage>
</organism>
<dbReference type="SUPFAM" id="SSF51126">
    <property type="entry name" value="Pectin lyase-like"/>
    <property type="match status" value="1"/>
</dbReference>
<reference evidence="2 3" key="1">
    <citation type="submission" date="2012-03" db="EMBL/GenBank/DDBJ databases">
        <title>The Genome Sequence of Bartonella vinsonii subsp. arupensis str. Pm136co.</title>
        <authorList>
            <consortium name="The Broad Institute Genome Sequencing Platform"/>
            <consortium name="The Broad Institute Genome Sequencing Center for Infectious Disease"/>
            <person name="Feldgarden M."/>
            <person name="Kirby J."/>
            <person name="Kosoy M."/>
            <person name="Birtles R."/>
            <person name="Probert W.S."/>
            <person name="Chiaraviglio L."/>
            <person name="Young S.K."/>
            <person name="Zeng Q."/>
            <person name="Gargeya S."/>
            <person name="Fitzgerald M."/>
            <person name="Haas B."/>
            <person name="Abouelleil A."/>
            <person name="Alvarado L."/>
            <person name="Arachchi H.M."/>
            <person name="Berlin A."/>
            <person name="Chapman S.B."/>
            <person name="Gearin G."/>
            <person name="Goldberg J."/>
            <person name="Griggs A."/>
            <person name="Gujja S."/>
            <person name="Hansen M."/>
            <person name="Heiman D."/>
            <person name="Howarth C."/>
            <person name="Larimer J."/>
            <person name="Lui A."/>
            <person name="MacDonald P.J.P."/>
            <person name="McCowen C."/>
            <person name="Montmayeur A."/>
            <person name="Murphy C."/>
            <person name="Neiman D."/>
            <person name="Pearson M."/>
            <person name="Priest M."/>
            <person name="Roberts A."/>
            <person name="Saif S."/>
            <person name="Shea T."/>
            <person name="Sisk P."/>
            <person name="Stolte C."/>
            <person name="Sykes S."/>
            <person name="Wortman J."/>
            <person name="Nusbaum C."/>
            <person name="Birren B."/>
        </authorList>
    </citation>
    <scope>NUCLEOTIDE SEQUENCE [LARGE SCALE GENOMIC DNA]</scope>
    <source>
        <strain evidence="2 3">Pm136co</strain>
    </source>
</reference>
<dbReference type="EMBL" id="AIMH01000035">
    <property type="protein sequence ID" value="EJF97438.1"/>
    <property type="molecule type" value="Genomic_DNA"/>
</dbReference>
<comment type="caution">
    <text evidence="2">The sequence shown here is derived from an EMBL/GenBank/DDBJ whole genome shotgun (WGS) entry which is preliminary data.</text>
</comment>
<dbReference type="SMART" id="SM00869">
    <property type="entry name" value="Autotransporter"/>
    <property type="match status" value="1"/>
</dbReference>
<keyword evidence="3" id="KW-1185">Reference proteome</keyword>
<evidence type="ECO:0000313" key="3">
    <source>
        <dbReference type="Proteomes" id="UP000008948"/>
    </source>
</evidence>
<gene>
    <name evidence="2" type="ORF">MEI_01132</name>
</gene>
<dbReference type="InterPro" id="IPR005546">
    <property type="entry name" value="Autotransporte_beta"/>
</dbReference>
<dbReference type="InterPro" id="IPR012332">
    <property type="entry name" value="Autotransporter_pectin_lyase_C"/>
</dbReference>
<proteinExistence type="predicted"/>
<dbReference type="Pfam" id="PF03797">
    <property type="entry name" value="Autotransporter"/>
    <property type="match status" value="1"/>
</dbReference>
<protein>
    <submittedName>
        <fullName evidence="2">Outer membrane autotransporter barrel domain-containing protein</fullName>
    </submittedName>
</protein>
<evidence type="ECO:0000259" key="1">
    <source>
        <dbReference type="PROSITE" id="PS51208"/>
    </source>
</evidence>
<dbReference type="Proteomes" id="UP000008948">
    <property type="component" value="Unassembled WGS sequence"/>
</dbReference>
<dbReference type="RefSeq" id="WP_004866750.1">
    <property type="nucleotide sequence ID" value="NZ_JH725045.1"/>
</dbReference>
<dbReference type="SUPFAM" id="SSF103515">
    <property type="entry name" value="Autotransporter"/>
    <property type="match status" value="1"/>
</dbReference>
<accession>A0ABP2QRM5</accession>
<dbReference type="InterPro" id="IPR006315">
    <property type="entry name" value="OM_autotransptr_brl_dom"/>
</dbReference>
<dbReference type="Gene3D" id="2.40.128.130">
    <property type="entry name" value="Autotransporter beta-domain"/>
    <property type="match status" value="1"/>
</dbReference>
<dbReference type="InterPro" id="IPR011050">
    <property type="entry name" value="Pectin_lyase_fold/virulence"/>
</dbReference>